<evidence type="ECO:0000313" key="2">
    <source>
        <dbReference type="EMBL" id="TDW23496.1"/>
    </source>
</evidence>
<comment type="caution">
    <text evidence="2">The sequence shown here is derived from an EMBL/GenBank/DDBJ whole genome shotgun (WGS) entry which is preliminary data.</text>
</comment>
<feature type="region of interest" description="Disordered" evidence="1">
    <location>
        <begin position="81"/>
        <end position="123"/>
    </location>
</feature>
<dbReference type="AlphaFoldDB" id="A0A4R8A060"/>
<protein>
    <submittedName>
        <fullName evidence="2">Uncharacterized protein</fullName>
    </submittedName>
</protein>
<evidence type="ECO:0000256" key="1">
    <source>
        <dbReference type="SAM" id="MobiDB-lite"/>
    </source>
</evidence>
<organism evidence="2 3">
    <name type="scientific">Kribbella kalugense</name>
    <dbReference type="NCBI Taxonomy" id="2512221"/>
    <lineage>
        <taxon>Bacteria</taxon>
        <taxon>Bacillati</taxon>
        <taxon>Actinomycetota</taxon>
        <taxon>Actinomycetes</taxon>
        <taxon>Propionibacteriales</taxon>
        <taxon>Kribbellaceae</taxon>
        <taxon>Kribbella</taxon>
    </lineage>
</organism>
<sequence>MEASYDLPNGDRVRVIDTTTVGQSLGRILELYRGGATEPVFFGDQPRPEGVVISFEQWAEYETLKEDAEDDRRREDLVRQRIANHDPSQGETYEEMMDRYGLDPDSDELRPKDGGSANGDRTP</sequence>
<proteinExistence type="predicted"/>
<dbReference type="OrthoDB" id="4288807at2"/>
<dbReference type="Proteomes" id="UP000295447">
    <property type="component" value="Unassembled WGS sequence"/>
</dbReference>
<accession>A0A4R8A060</accession>
<dbReference type="RefSeq" id="WP_134118151.1">
    <property type="nucleotide sequence ID" value="NZ_SODF01000001.1"/>
</dbReference>
<dbReference type="EMBL" id="SODF01000001">
    <property type="protein sequence ID" value="TDW23496.1"/>
    <property type="molecule type" value="Genomic_DNA"/>
</dbReference>
<evidence type="ECO:0000313" key="3">
    <source>
        <dbReference type="Proteomes" id="UP000295447"/>
    </source>
</evidence>
<name>A0A4R8A060_9ACTN</name>
<keyword evidence="3" id="KW-1185">Reference proteome</keyword>
<gene>
    <name evidence="2" type="ORF">EV650_2350</name>
</gene>
<reference evidence="2 3" key="1">
    <citation type="submission" date="2019-03" db="EMBL/GenBank/DDBJ databases">
        <title>Genomic Encyclopedia of Type Strains, Phase III (KMG-III): the genomes of soil and plant-associated and newly described type strains.</title>
        <authorList>
            <person name="Whitman W."/>
        </authorList>
    </citation>
    <scope>NUCLEOTIDE SEQUENCE [LARGE SCALE GENOMIC DNA]</scope>
    <source>
        <strain evidence="2 3">VKM Ac-2570</strain>
    </source>
</reference>
<feature type="compositionally biased region" description="Basic and acidic residues" evidence="1">
    <location>
        <begin position="96"/>
        <end position="113"/>
    </location>
</feature>